<sequence length="195" mass="20537">MTKRLALLTGTVCLILGFQNCSQNSLQTSEMASLNDVSVALPPSGGGDSASTPAKVTYVEIPNVSDTVVEGVAAKASELGQYRLVIATDSGRIQLVDEVNTVIQERCLSAGSLSELKTILSGSSVCAAPVKSADMCAMRYKPAYASLYANETRVNLGEEKDSCGTGLKDLCGGLADVFQAYVSHVRNNWTAMNCE</sequence>
<accession>A0A1Z3NBS9</accession>
<organism evidence="1 2">
    <name type="scientific">Bdellovibrio bacteriovorus</name>
    <dbReference type="NCBI Taxonomy" id="959"/>
    <lineage>
        <taxon>Bacteria</taxon>
        <taxon>Pseudomonadati</taxon>
        <taxon>Bdellovibrionota</taxon>
        <taxon>Bdellovibrionia</taxon>
        <taxon>Bdellovibrionales</taxon>
        <taxon>Pseudobdellovibrionaceae</taxon>
        <taxon>Bdellovibrio</taxon>
    </lineage>
</organism>
<proteinExistence type="predicted"/>
<reference evidence="1 2" key="1">
    <citation type="submission" date="2017-04" db="EMBL/GenBank/DDBJ databases">
        <title>Whole genome sequence of Bdellovibrio bacteriovorus strain SSB218315.</title>
        <authorList>
            <person name="Oyedara O."/>
            <person name="Rodriguez-Perez M.A."/>
        </authorList>
    </citation>
    <scope>NUCLEOTIDE SEQUENCE [LARGE SCALE GENOMIC DNA]</scope>
    <source>
        <strain evidence="1 2">SSB218315</strain>
    </source>
</reference>
<protein>
    <submittedName>
        <fullName evidence="1">Uncharacterized protein</fullName>
    </submittedName>
</protein>
<dbReference type="RefSeq" id="WP_088566355.1">
    <property type="nucleotide sequence ID" value="NZ_CP020946.1"/>
</dbReference>
<gene>
    <name evidence="1" type="ORF">B9G79_15840</name>
</gene>
<dbReference type="Proteomes" id="UP000197003">
    <property type="component" value="Chromosome"/>
</dbReference>
<evidence type="ECO:0000313" key="1">
    <source>
        <dbReference type="EMBL" id="ASD64933.1"/>
    </source>
</evidence>
<dbReference type="AlphaFoldDB" id="A0A1Z3NBS9"/>
<evidence type="ECO:0000313" key="2">
    <source>
        <dbReference type="Proteomes" id="UP000197003"/>
    </source>
</evidence>
<dbReference type="EMBL" id="CP020946">
    <property type="protein sequence ID" value="ASD64933.1"/>
    <property type="molecule type" value="Genomic_DNA"/>
</dbReference>
<name>A0A1Z3NBS9_BDEBC</name>
<dbReference type="OrthoDB" id="5292064at2"/>